<dbReference type="Proteomes" id="UP001066276">
    <property type="component" value="Chromosome 8"/>
</dbReference>
<evidence type="ECO:0000313" key="1">
    <source>
        <dbReference type="EMBL" id="KAJ1119027.1"/>
    </source>
</evidence>
<dbReference type="PANTHER" id="PTHR45749">
    <property type="match status" value="1"/>
</dbReference>
<comment type="caution">
    <text evidence="1">The sequence shown here is derived from an EMBL/GenBank/DDBJ whole genome shotgun (WGS) entry which is preliminary data.</text>
</comment>
<reference evidence="1" key="1">
    <citation type="journal article" date="2022" name="bioRxiv">
        <title>Sequencing and chromosome-scale assembly of the giantPleurodeles waltlgenome.</title>
        <authorList>
            <person name="Brown T."/>
            <person name="Elewa A."/>
            <person name="Iarovenko S."/>
            <person name="Subramanian E."/>
            <person name="Araus A.J."/>
            <person name="Petzold A."/>
            <person name="Susuki M."/>
            <person name="Suzuki K.-i.T."/>
            <person name="Hayashi T."/>
            <person name="Toyoda A."/>
            <person name="Oliveira C."/>
            <person name="Osipova E."/>
            <person name="Leigh N.D."/>
            <person name="Simon A."/>
            <person name="Yun M.H."/>
        </authorList>
    </citation>
    <scope>NUCLEOTIDE SEQUENCE</scope>
    <source>
        <strain evidence="1">20211129_DDA</strain>
        <tissue evidence="1">Liver</tissue>
    </source>
</reference>
<gene>
    <name evidence="1" type="ORF">NDU88_007213</name>
</gene>
<evidence type="ECO:0000313" key="2">
    <source>
        <dbReference type="Proteomes" id="UP001066276"/>
    </source>
</evidence>
<dbReference type="EMBL" id="JANPWB010000012">
    <property type="protein sequence ID" value="KAJ1119027.1"/>
    <property type="molecule type" value="Genomic_DNA"/>
</dbReference>
<dbReference type="PANTHER" id="PTHR45749:SF21">
    <property type="entry name" value="DUF4371 DOMAIN-CONTAINING PROTEIN"/>
    <property type="match status" value="1"/>
</dbReference>
<organism evidence="1 2">
    <name type="scientific">Pleurodeles waltl</name>
    <name type="common">Iberian ribbed newt</name>
    <dbReference type="NCBI Taxonomy" id="8319"/>
    <lineage>
        <taxon>Eukaryota</taxon>
        <taxon>Metazoa</taxon>
        <taxon>Chordata</taxon>
        <taxon>Craniata</taxon>
        <taxon>Vertebrata</taxon>
        <taxon>Euteleostomi</taxon>
        <taxon>Amphibia</taxon>
        <taxon>Batrachia</taxon>
        <taxon>Caudata</taxon>
        <taxon>Salamandroidea</taxon>
        <taxon>Salamandridae</taxon>
        <taxon>Pleurodelinae</taxon>
        <taxon>Pleurodeles</taxon>
    </lineage>
</organism>
<name>A0AAV7NW45_PLEWA</name>
<accession>A0AAV7NW45</accession>
<dbReference type="AlphaFoldDB" id="A0AAV7NW45"/>
<sequence length="207" mass="22848">MALHLTCNPPPVTCGQSDGHSMKLLLLLLINSFLRQVQKYFTFGDLLDHIPCHLQLKDIFQLRAQTYDGAANMAAKYHGAQAVICEEQPLALYVHCGAHCTNLIMQAAAHKCSLIEDALLYVQGLGYTDLILKGTSRPWRYQLLSGAVPAGVQLDQNFGRTTHQIQPVVRVHLCNIHLCPNLSFTTKSRPASGLEQMAQIASRVSLT</sequence>
<keyword evidence="2" id="KW-1185">Reference proteome</keyword>
<protein>
    <submittedName>
        <fullName evidence="1">Uncharacterized protein</fullName>
    </submittedName>
</protein>
<proteinExistence type="predicted"/>